<accession>A0A3A6QHP2</accession>
<protein>
    <submittedName>
        <fullName evidence="2">N-acetyltransferase</fullName>
    </submittedName>
</protein>
<dbReference type="Gene3D" id="3.40.630.30">
    <property type="match status" value="1"/>
</dbReference>
<evidence type="ECO:0000313" key="3">
    <source>
        <dbReference type="Proteomes" id="UP000273252"/>
    </source>
</evidence>
<dbReference type="InterPro" id="IPR016181">
    <property type="entry name" value="Acyl_CoA_acyltransferase"/>
</dbReference>
<dbReference type="InterPro" id="IPR000182">
    <property type="entry name" value="GNAT_dom"/>
</dbReference>
<gene>
    <name evidence="2" type="ORF">DZ860_08755</name>
</gene>
<dbReference type="RefSeq" id="WP_120030690.1">
    <property type="nucleotide sequence ID" value="NZ_QVMU01000006.1"/>
</dbReference>
<feature type="domain" description="N-acetyltransferase" evidence="1">
    <location>
        <begin position="12"/>
        <end position="179"/>
    </location>
</feature>
<dbReference type="InterPro" id="IPR051908">
    <property type="entry name" value="Ribosomal_N-acetyltransferase"/>
</dbReference>
<dbReference type="Proteomes" id="UP000273252">
    <property type="component" value="Unassembled WGS sequence"/>
</dbReference>
<keyword evidence="3" id="KW-1185">Reference proteome</keyword>
<dbReference type="PANTHER" id="PTHR43441">
    <property type="entry name" value="RIBOSOMAL-PROTEIN-SERINE ACETYLTRANSFERASE"/>
    <property type="match status" value="1"/>
</dbReference>
<dbReference type="GO" id="GO:0005737">
    <property type="term" value="C:cytoplasm"/>
    <property type="evidence" value="ECO:0007669"/>
    <property type="project" value="TreeGrafter"/>
</dbReference>
<dbReference type="AlphaFoldDB" id="A0A3A6QHP2"/>
<dbReference type="PROSITE" id="PS51186">
    <property type="entry name" value="GNAT"/>
    <property type="match status" value="1"/>
</dbReference>
<evidence type="ECO:0000313" key="2">
    <source>
        <dbReference type="EMBL" id="RJX72045.1"/>
    </source>
</evidence>
<organism evidence="2 3">
    <name type="scientific">Vibrio sinensis</name>
    <dbReference type="NCBI Taxonomy" id="2302434"/>
    <lineage>
        <taxon>Bacteria</taxon>
        <taxon>Pseudomonadati</taxon>
        <taxon>Pseudomonadota</taxon>
        <taxon>Gammaproteobacteria</taxon>
        <taxon>Vibrionales</taxon>
        <taxon>Vibrionaceae</taxon>
        <taxon>Vibrio</taxon>
    </lineage>
</organism>
<sequence>MTPDYQIITRHLVLRLITHEESFELQQRVCHSPTLHQWIDWCSPAFTLKEAERFVLMTRLNWVKSESYGFGIFLRSNETLVGMVAINELYHTFNMASVGYWIADKFQHHGFAKEALDALIEFCFAMLKVTRIEVICSPDNKPSQKLATACGAEFESLAKNRFIFNGQPQVGAVYSIIPE</sequence>
<dbReference type="Pfam" id="PF13302">
    <property type="entry name" value="Acetyltransf_3"/>
    <property type="match status" value="1"/>
</dbReference>
<dbReference type="GO" id="GO:1990189">
    <property type="term" value="F:protein N-terminal-serine acetyltransferase activity"/>
    <property type="evidence" value="ECO:0007669"/>
    <property type="project" value="TreeGrafter"/>
</dbReference>
<keyword evidence="2" id="KW-0808">Transferase</keyword>
<comment type="caution">
    <text evidence="2">The sequence shown here is derived from an EMBL/GenBank/DDBJ whole genome shotgun (WGS) entry which is preliminary data.</text>
</comment>
<proteinExistence type="predicted"/>
<dbReference type="PANTHER" id="PTHR43441:SF11">
    <property type="entry name" value="RIBOSOMAL-PROTEIN-SERINE ACETYLTRANSFERASE"/>
    <property type="match status" value="1"/>
</dbReference>
<dbReference type="OrthoDB" id="5292292at2"/>
<reference evidence="2 3" key="1">
    <citation type="submission" date="2018-08" db="EMBL/GenBank/DDBJ databases">
        <title>Vibrio isolated from the Eastern China Marginal Seas.</title>
        <authorList>
            <person name="Li Y."/>
        </authorList>
    </citation>
    <scope>NUCLEOTIDE SEQUENCE [LARGE SCALE GENOMIC DNA]</scope>
    <source>
        <strain evidence="2 3">BEI233</strain>
    </source>
</reference>
<dbReference type="SUPFAM" id="SSF55729">
    <property type="entry name" value="Acyl-CoA N-acyltransferases (Nat)"/>
    <property type="match status" value="1"/>
</dbReference>
<name>A0A3A6QHP2_9VIBR</name>
<evidence type="ECO:0000259" key="1">
    <source>
        <dbReference type="PROSITE" id="PS51186"/>
    </source>
</evidence>
<dbReference type="EMBL" id="QVMU01000006">
    <property type="protein sequence ID" value="RJX72045.1"/>
    <property type="molecule type" value="Genomic_DNA"/>
</dbReference>
<dbReference type="GO" id="GO:0008999">
    <property type="term" value="F:protein-N-terminal-alanine acetyltransferase activity"/>
    <property type="evidence" value="ECO:0007669"/>
    <property type="project" value="TreeGrafter"/>
</dbReference>